<dbReference type="InterPro" id="IPR005845">
    <property type="entry name" value="A-D-PHexomutase_a/b/a-II"/>
</dbReference>
<keyword evidence="6" id="KW-0597">Phosphoprotein</keyword>
<evidence type="ECO:0000259" key="13">
    <source>
        <dbReference type="Pfam" id="PF02879"/>
    </source>
</evidence>
<dbReference type="PANTHER" id="PTHR43771">
    <property type="entry name" value="PHOSPHOMANNOMUTASE"/>
    <property type="match status" value="1"/>
</dbReference>
<comment type="similarity">
    <text evidence="4 10">Belongs to the phosphohexose mutase family.</text>
</comment>
<evidence type="ECO:0000256" key="1">
    <source>
        <dbReference type="ARBA" id="ARBA00000586"/>
    </source>
</evidence>
<evidence type="ECO:0000256" key="9">
    <source>
        <dbReference type="ARBA" id="ARBA00023235"/>
    </source>
</evidence>
<evidence type="ECO:0000256" key="2">
    <source>
        <dbReference type="ARBA" id="ARBA00001946"/>
    </source>
</evidence>
<dbReference type="SUPFAM" id="SSF55957">
    <property type="entry name" value="Phosphoglucomutase, C-terminal domain"/>
    <property type="match status" value="1"/>
</dbReference>
<dbReference type="PRINTS" id="PR00509">
    <property type="entry name" value="PGMPMM"/>
</dbReference>
<feature type="domain" description="Alpha-D-phosphohexomutase alpha/beta/alpha" evidence="13">
    <location>
        <begin position="165"/>
        <end position="262"/>
    </location>
</feature>
<dbReference type="SUPFAM" id="SSF53738">
    <property type="entry name" value="Phosphoglucomutase, first 3 domains"/>
    <property type="match status" value="3"/>
</dbReference>
<dbReference type="Pfam" id="PF02878">
    <property type="entry name" value="PGM_PMM_I"/>
    <property type="match status" value="1"/>
</dbReference>
<comment type="catalytic activity">
    <reaction evidence="1">
        <text>alpha-D-mannose 1-phosphate = D-mannose 6-phosphate</text>
        <dbReference type="Rhea" id="RHEA:11140"/>
        <dbReference type="ChEBI" id="CHEBI:58409"/>
        <dbReference type="ChEBI" id="CHEBI:58735"/>
        <dbReference type="EC" id="5.4.2.8"/>
    </reaction>
</comment>
<dbReference type="Pfam" id="PF02879">
    <property type="entry name" value="PGM_PMM_II"/>
    <property type="match status" value="1"/>
</dbReference>
<evidence type="ECO:0000256" key="8">
    <source>
        <dbReference type="ARBA" id="ARBA00022842"/>
    </source>
</evidence>
<evidence type="ECO:0000256" key="10">
    <source>
        <dbReference type="RuleBase" id="RU004326"/>
    </source>
</evidence>
<reference evidence="16" key="1">
    <citation type="submission" date="2014-09" db="EMBL/GenBank/DDBJ databases">
        <authorList>
            <person name="Gomez-Valero L."/>
        </authorList>
    </citation>
    <scope>NUCLEOTIDE SEQUENCE [LARGE SCALE GENOMIC DNA]</scope>
    <source>
        <strain evidence="16">ATCC35250</strain>
    </source>
</reference>
<dbReference type="Gene3D" id="3.40.120.10">
    <property type="entry name" value="Alpha-D-Glucose-1,6-Bisphosphate, subunit A, domain 3"/>
    <property type="match status" value="3"/>
</dbReference>
<evidence type="ECO:0000313" key="16">
    <source>
        <dbReference type="Proteomes" id="UP000032803"/>
    </source>
</evidence>
<dbReference type="STRING" id="449.LHA_1994"/>
<accession>A0A0A8UU19</accession>
<dbReference type="HOGENOM" id="CLU_016950_9_1_6"/>
<dbReference type="GO" id="GO:0004615">
    <property type="term" value="F:phosphomannomutase activity"/>
    <property type="evidence" value="ECO:0007669"/>
    <property type="project" value="UniProtKB-EC"/>
</dbReference>
<keyword evidence="8 10" id="KW-0460">Magnesium</keyword>
<protein>
    <recommendedName>
        <fullName evidence="5">phosphomannomutase</fullName>
        <ecNumber evidence="5">5.4.2.8</ecNumber>
    </recommendedName>
</protein>
<comment type="pathway">
    <text evidence="3">Nucleotide-sugar biosynthesis; GDP-alpha-D-mannose biosynthesis; alpha-D-mannose 1-phosphate from D-fructose 6-phosphate: step 2/2.</text>
</comment>
<dbReference type="PROSITE" id="PS00710">
    <property type="entry name" value="PGM_PMM"/>
    <property type="match status" value="1"/>
</dbReference>
<dbReference type="Proteomes" id="UP000032803">
    <property type="component" value="Chromosome I"/>
</dbReference>
<keyword evidence="7 10" id="KW-0479">Metal-binding</keyword>
<evidence type="ECO:0000256" key="6">
    <source>
        <dbReference type="ARBA" id="ARBA00022553"/>
    </source>
</evidence>
<dbReference type="InterPro" id="IPR005846">
    <property type="entry name" value="A-D-PHexomutase_a/b/a-III"/>
</dbReference>
<dbReference type="Pfam" id="PF00408">
    <property type="entry name" value="PGM_PMM_IV"/>
    <property type="match status" value="1"/>
</dbReference>
<evidence type="ECO:0000256" key="5">
    <source>
        <dbReference type="ARBA" id="ARBA00012730"/>
    </source>
</evidence>
<dbReference type="CDD" id="cd03089">
    <property type="entry name" value="PMM_PGM"/>
    <property type="match status" value="1"/>
</dbReference>
<dbReference type="InterPro" id="IPR016055">
    <property type="entry name" value="A-D-PHexomutase_a/b/a-I/II/III"/>
</dbReference>
<dbReference type="PANTHER" id="PTHR43771:SF2">
    <property type="entry name" value="PHOSPHOMANNOMUTASE_PHOSPHOGLUCOMUTASE"/>
    <property type="match status" value="1"/>
</dbReference>
<evidence type="ECO:0000256" key="7">
    <source>
        <dbReference type="ARBA" id="ARBA00022723"/>
    </source>
</evidence>
<dbReference type="GO" id="GO:0005975">
    <property type="term" value="P:carbohydrate metabolic process"/>
    <property type="evidence" value="ECO:0007669"/>
    <property type="project" value="InterPro"/>
</dbReference>
<evidence type="ECO:0000313" key="15">
    <source>
        <dbReference type="EMBL" id="CEK11021.1"/>
    </source>
</evidence>
<organism evidence="15 16">
    <name type="scientific">Legionella hackeliae</name>
    <dbReference type="NCBI Taxonomy" id="449"/>
    <lineage>
        <taxon>Bacteria</taxon>
        <taxon>Pseudomonadati</taxon>
        <taxon>Pseudomonadota</taxon>
        <taxon>Gammaproteobacteria</taxon>
        <taxon>Legionellales</taxon>
        <taxon>Legionellaceae</taxon>
        <taxon>Legionella</taxon>
    </lineage>
</organism>
<evidence type="ECO:0000259" key="11">
    <source>
        <dbReference type="Pfam" id="PF00408"/>
    </source>
</evidence>
<dbReference type="InterPro" id="IPR016066">
    <property type="entry name" value="A-D-PHexomutase_CS"/>
</dbReference>
<dbReference type="KEGG" id="lha:LHA_1994"/>
<dbReference type="RefSeq" id="WP_045106291.1">
    <property type="nucleotide sequence ID" value="NZ_LN681225.1"/>
</dbReference>
<dbReference type="EMBL" id="LN681225">
    <property type="protein sequence ID" value="CEK11021.1"/>
    <property type="molecule type" value="Genomic_DNA"/>
</dbReference>
<comment type="cofactor">
    <cofactor evidence="2">
        <name>Mg(2+)</name>
        <dbReference type="ChEBI" id="CHEBI:18420"/>
    </cofactor>
</comment>
<feature type="domain" description="Alpha-D-phosphohexomutase C-terminal" evidence="11">
    <location>
        <begin position="388"/>
        <end position="452"/>
    </location>
</feature>
<feature type="domain" description="Alpha-D-phosphohexomutase alpha/beta/alpha" evidence="14">
    <location>
        <begin position="268"/>
        <end position="373"/>
    </location>
</feature>
<dbReference type="InterPro" id="IPR005844">
    <property type="entry name" value="A-D-PHexomutase_a/b/a-I"/>
</dbReference>
<proteinExistence type="inferred from homology"/>
<dbReference type="AlphaFoldDB" id="A0A0A8UU19"/>
<evidence type="ECO:0000256" key="4">
    <source>
        <dbReference type="ARBA" id="ARBA00010231"/>
    </source>
</evidence>
<name>A0A0A8UU19_LEGHA</name>
<dbReference type="InterPro" id="IPR005841">
    <property type="entry name" value="Alpha-D-phosphohexomutase_SF"/>
</dbReference>
<evidence type="ECO:0000259" key="12">
    <source>
        <dbReference type="Pfam" id="PF02878"/>
    </source>
</evidence>
<dbReference type="PATRIC" id="fig|449.7.peg.2152"/>
<evidence type="ECO:0000256" key="3">
    <source>
        <dbReference type="ARBA" id="ARBA00004699"/>
    </source>
</evidence>
<dbReference type="Pfam" id="PF02880">
    <property type="entry name" value="PGM_PMM_III"/>
    <property type="match status" value="1"/>
</dbReference>
<sequence>MEGVEVIKTSSMDIFRDYDIRGVIGKYLNKNTYYTLGLVIGSELRELFQQNCIIVCRDSRESSEEFAKALSYGLLLAGVNVIDIGCLPTPVLHFAMNFLKCSSGLMVTASHNPSNYNGLKVILSGKNYHGAGLEGLYHRIIESNYLIQNSHGRLTNYDSDKLVAHYIETIKDDIQLTRKLRVVVDSGNAIAGKVAPQLLAALGCDVIPLFCDVQSSFTNHHPDPALEENLYDLAKIVQQENADLGVAFDGDGDRLGVVDNYGRVICADKVLLAFAAALLEQQQNAAIVFDIKCSQQLTDYITAHKGRAIMTRTGMAHIIESMVKHKAVLGGEFCGHFYFYDRWFEHDDGIYAAARVLELLSQYPADAYSFYNQFPSAVATGELKIAIAEHKKQLFMEQLLELAPFIGGEVLYIDGLRVKFPNGWGLIRSSNTTPYLTARFEGKTEQDLELIKLLFRELILSINPKLEIPF</sequence>
<dbReference type="Gene3D" id="3.30.310.50">
    <property type="entry name" value="Alpha-D-phosphohexomutase, C-terminal domain"/>
    <property type="match status" value="1"/>
</dbReference>
<evidence type="ECO:0000259" key="14">
    <source>
        <dbReference type="Pfam" id="PF02880"/>
    </source>
</evidence>
<dbReference type="OrthoDB" id="9803322at2"/>
<gene>
    <name evidence="15" type="primary">algC</name>
    <name evidence="15" type="ORF">LHA_1994</name>
</gene>
<feature type="domain" description="Alpha-D-phosphohexomutase alpha/beta/alpha" evidence="12">
    <location>
        <begin position="14"/>
        <end position="127"/>
    </location>
</feature>
<keyword evidence="9 15" id="KW-0413">Isomerase</keyword>
<dbReference type="GO" id="GO:0000287">
    <property type="term" value="F:magnesium ion binding"/>
    <property type="evidence" value="ECO:0007669"/>
    <property type="project" value="InterPro"/>
</dbReference>
<dbReference type="InterPro" id="IPR036900">
    <property type="entry name" value="A-D-PHexomutase_C_sf"/>
</dbReference>
<keyword evidence="16" id="KW-1185">Reference proteome</keyword>
<dbReference type="EC" id="5.4.2.8" evidence="5"/>
<dbReference type="InterPro" id="IPR005843">
    <property type="entry name" value="A-D-PHexomutase_C"/>
</dbReference>